<evidence type="ECO:0000259" key="7">
    <source>
        <dbReference type="Pfam" id="PF03936"/>
    </source>
</evidence>
<dbReference type="InterPro" id="IPR050148">
    <property type="entry name" value="Terpene_synthase-like"/>
</dbReference>
<feature type="domain" description="Terpene synthase metal-binding" evidence="7">
    <location>
        <begin position="165"/>
        <end position="290"/>
    </location>
</feature>
<keyword evidence="9" id="KW-1185">Reference proteome</keyword>
<evidence type="ECO:0000256" key="1">
    <source>
        <dbReference type="ARBA" id="ARBA00022723"/>
    </source>
</evidence>
<dbReference type="Gene3D" id="1.10.600.10">
    <property type="entry name" value="Farnesyl Diphosphate Synthase"/>
    <property type="match status" value="1"/>
</dbReference>
<dbReference type="InterPro" id="IPR005630">
    <property type="entry name" value="Terpene_synthase_metal-bd"/>
</dbReference>
<name>A0ABQ7N7B6_BRACM</name>
<sequence>MSVPTKPPKFVRLKATTTMTRDDQESNRTFKELLPSPWTDQFHTISVDVSEIDALRKEIDVLKPKVKKALMSYQGIDSAKKRILMIYLLVSLGLAHHFEDEIDETIKEGFEKKEEMIEGENDLYTVSIIFWVFRRYGPYIFRRFTKDNGNFKESLVGDAKDLILLSMQFKTHVKANFDLAKWGLVYHVPSFEEYMEVGEVEVAVYATLASRYMSMGKMAAKEAFEWLKSRPKLVQSLCVKGRLMDDITGFQDDISRGYVTNAVSCYMKQYGVSQNEAFRELNKMVGEADKIINEEFLTKTGVRHCVLKAVIDLARMIHVCYNGYEGYTDPQGKIKEYMTSMFVDQIRL</sequence>
<evidence type="ECO:0000256" key="3">
    <source>
        <dbReference type="ARBA" id="ARBA00023211"/>
    </source>
</evidence>
<dbReference type="Pfam" id="PF01397">
    <property type="entry name" value="Terpene_synth"/>
    <property type="match status" value="1"/>
</dbReference>
<keyword evidence="2" id="KW-0460">Magnesium</keyword>
<evidence type="ECO:0000256" key="5">
    <source>
        <dbReference type="ARBA" id="ARBA00038405"/>
    </source>
</evidence>
<accession>A0ABQ7N7B6</accession>
<evidence type="ECO:0000313" key="9">
    <source>
        <dbReference type="Proteomes" id="UP000823674"/>
    </source>
</evidence>
<dbReference type="PANTHER" id="PTHR31225">
    <property type="entry name" value="OS04G0344100 PROTEIN-RELATED"/>
    <property type="match status" value="1"/>
</dbReference>
<keyword evidence="3" id="KW-0464">Manganese</keyword>
<evidence type="ECO:0008006" key="10">
    <source>
        <dbReference type="Google" id="ProtNLM"/>
    </source>
</evidence>
<dbReference type="InterPro" id="IPR008930">
    <property type="entry name" value="Terpenoid_cyclase/PrenylTrfase"/>
</dbReference>
<feature type="domain" description="Terpene synthase N-terminal" evidence="6">
    <location>
        <begin position="38"/>
        <end position="164"/>
    </location>
</feature>
<proteinExistence type="inferred from homology"/>
<dbReference type="SUPFAM" id="SSF48576">
    <property type="entry name" value="Terpenoid synthases"/>
    <property type="match status" value="1"/>
</dbReference>
<protein>
    <recommendedName>
        <fullName evidence="10">Terpene synthase metal-binding domain-containing protein</fullName>
    </recommendedName>
</protein>
<reference evidence="8 9" key="1">
    <citation type="submission" date="2021-03" db="EMBL/GenBank/DDBJ databases">
        <authorList>
            <person name="King G.J."/>
            <person name="Bancroft I."/>
            <person name="Baten A."/>
            <person name="Bloomfield J."/>
            <person name="Borpatragohain P."/>
            <person name="He Z."/>
            <person name="Irish N."/>
            <person name="Irwin J."/>
            <person name="Liu K."/>
            <person name="Mauleon R.P."/>
            <person name="Moore J."/>
            <person name="Morris R."/>
            <person name="Ostergaard L."/>
            <person name="Wang B."/>
            <person name="Wells R."/>
        </authorList>
    </citation>
    <scope>NUCLEOTIDE SEQUENCE [LARGE SCALE GENOMIC DNA]</scope>
    <source>
        <strain evidence="8">R-o-18</strain>
        <tissue evidence="8">Leaf</tissue>
    </source>
</reference>
<dbReference type="SUPFAM" id="SSF48239">
    <property type="entry name" value="Terpenoid cyclases/Protein prenyltransferases"/>
    <property type="match status" value="1"/>
</dbReference>
<keyword evidence="1" id="KW-0479">Metal-binding</keyword>
<organism evidence="8 9">
    <name type="scientific">Brassica rapa subsp. trilocularis</name>
    <dbReference type="NCBI Taxonomy" id="1813537"/>
    <lineage>
        <taxon>Eukaryota</taxon>
        <taxon>Viridiplantae</taxon>
        <taxon>Streptophyta</taxon>
        <taxon>Embryophyta</taxon>
        <taxon>Tracheophyta</taxon>
        <taxon>Spermatophyta</taxon>
        <taxon>Magnoliopsida</taxon>
        <taxon>eudicotyledons</taxon>
        <taxon>Gunneridae</taxon>
        <taxon>Pentapetalae</taxon>
        <taxon>rosids</taxon>
        <taxon>malvids</taxon>
        <taxon>Brassicales</taxon>
        <taxon>Brassicaceae</taxon>
        <taxon>Brassiceae</taxon>
        <taxon>Brassica</taxon>
    </lineage>
</organism>
<evidence type="ECO:0000256" key="2">
    <source>
        <dbReference type="ARBA" id="ARBA00022842"/>
    </source>
</evidence>
<dbReference type="PANTHER" id="PTHR31225:SF242">
    <property type="entry name" value="TERPENOID SYNTHASE 9"/>
    <property type="match status" value="1"/>
</dbReference>
<dbReference type="InterPro" id="IPR001906">
    <property type="entry name" value="Terpene_synth_N"/>
</dbReference>
<dbReference type="InterPro" id="IPR008949">
    <property type="entry name" value="Isoprenoid_synthase_dom_sf"/>
</dbReference>
<evidence type="ECO:0000313" key="8">
    <source>
        <dbReference type="EMBL" id="KAG5406801.1"/>
    </source>
</evidence>
<dbReference type="Pfam" id="PF03936">
    <property type="entry name" value="Terpene_synth_C"/>
    <property type="match status" value="1"/>
</dbReference>
<comment type="caution">
    <text evidence="8">The sequence shown here is derived from an EMBL/GenBank/DDBJ whole genome shotgun (WGS) entry which is preliminary data.</text>
</comment>
<comment type="similarity">
    <text evidence="5">Belongs to the terpene synthase family. Tpsa subfamily.</text>
</comment>
<dbReference type="Proteomes" id="UP000823674">
    <property type="component" value="Chromosome A03"/>
</dbReference>
<evidence type="ECO:0000259" key="6">
    <source>
        <dbReference type="Pfam" id="PF01397"/>
    </source>
</evidence>
<gene>
    <name evidence="8" type="primary">A03g506750.1_BraROA</name>
    <name evidence="8" type="ORF">IGI04_012920</name>
</gene>
<evidence type="ECO:0000256" key="4">
    <source>
        <dbReference type="ARBA" id="ARBA00023239"/>
    </source>
</evidence>
<keyword evidence="4" id="KW-0456">Lyase</keyword>
<dbReference type="EMBL" id="JADBGQ010000003">
    <property type="protein sequence ID" value="KAG5406801.1"/>
    <property type="molecule type" value="Genomic_DNA"/>
</dbReference>